<proteinExistence type="predicted"/>
<evidence type="ECO:0000259" key="1">
    <source>
        <dbReference type="Pfam" id="PF13860"/>
    </source>
</evidence>
<feature type="non-terminal residue" evidence="2">
    <location>
        <position position="1"/>
    </location>
</feature>
<organism evidence="2 3">
    <name type="scientific">candidate division WOR-3 bacterium</name>
    <dbReference type="NCBI Taxonomy" id="2052148"/>
    <lineage>
        <taxon>Bacteria</taxon>
        <taxon>Bacteria division WOR-3</taxon>
    </lineage>
</organism>
<evidence type="ECO:0000313" key="2">
    <source>
        <dbReference type="EMBL" id="HEC79065.1"/>
    </source>
</evidence>
<dbReference type="InterPro" id="IPR026444">
    <property type="entry name" value="Secre_tail"/>
</dbReference>
<accession>A0A9C9EN91</accession>
<name>A0A9C9EN91_UNCW3</name>
<evidence type="ECO:0000313" key="3">
    <source>
        <dbReference type="Proteomes" id="UP000885826"/>
    </source>
</evidence>
<dbReference type="NCBIfam" id="TIGR04183">
    <property type="entry name" value="Por_Secre_tail"/>
    <property type="match status" value="1"/>
</dbReference>
<dbReference type="EMBL" id="DRIG01000085">
    <property type="protein sequence ID" value="HEC79065.1"/>
    <property type="molecule type" value="Genomic_DNA"/>
</dbReference>
<comment type="caution">
    <text evidence="2">The sequence shown here is derived from an EMBL/GenBank/DDBJ whole genome shotgun (WGS) entry which is preliminary data.</text>
</comment>
<sequence length="368" mass="41003">VIVAPHLAVSGGGGYFSTLLPGMVLDKYKNINIIWDEDSAGNNRMCFSKLDSVGMPIIEKLSISPDIFDAYWPGIGVDSMANCHLGYRTDSAGGPYWDWLTYSKVDKDGTIIIANKILGYGLFPAIIADYYQNIHMVYTNFRGPGTTIEYLKLDQDGNILIGPDTINSSVCVDNTWGHMAMDSLHYLHVVWVAHVTPVSDVIMYAKLDTLANYVIPPMSIVHSPYAVWPSAPRIAVDRSNRLHVTWNDQRLNPGITQDIFYKRGENEQCISDTVINRYDQSFSLSVSPNPFTDWTSISVSLSDGNEIGKLEIYNAVGQVVNEYKLAGQHESVVWRGVDKKGIQLPAGVYFVYVKNNKGRSKCMTVKLK</sequence>
<reference evidence="2" key="1">
    <citation type="journal article" date="2020" name="mSystems">
        <title>Genome- and Community-Level Interaction Insights into Carbon Utilization and Element Cycling Functions of Hydrothermarchaeota in Hydrothermal Sediment.</title>
        <authorList>
            <person name="Zhou Z."/>
            <person name="Liu Y."/>
            <person name="Xu W."/>
            <person name="Pan J."/>
            <person name="Luo Z.H."/>
            <person name="Li M."/>
        </authorList>
    </citation>
    <scope>NUCLEOTIDE SEQUENCE</scope>
    <source>
        <strain evidence="2">HyVt-388</strain>
    </source>
</reference>
<dbReference type="AlphaFoldDB" id="A0A9C9EN91"/>
<protein>
    <submittedName>
        <fullName evidence="2">T9SS type A sorting domain-containing protein</fullName>
    </submittedName>
</protein>
<dbReference type="Gene3D" id="2.60.40.4070">
    <property type="match status" value="1"/>
</dbReference>
<feature type="domain" description="FlgD/Vpr Ig-like" evidence="1">
    <location>
        <begin position="296"/>
        <end position="357"/>
    </location>
</feature>
<dbReference type="Proteomes" id="UP000885826">
    <property type="component" value="Unassembled WGS sequence"/>
</dbReference>
<dbReference type="Pfam" id="PF13860">
    <property type="entry name" value="FlgD_ig"/>
    <property type="match status" value="1"/>
</dbReference>
<gene>
    <name evidence="2" type="ORF">ENI34_08005</name>
</gene>
<dbReference type="InterPro" id="IPR025965">
    <property type="entry name" value="FlgD/Vpr_Ig-like"/>
</dbReference>